<dbReference type="PROSITE" id="PS00194">
    <property type="entry name" value="THIOREDOXIN_1"/>
    <property type="match status" value="1"/>
</dbReference>
<sequence length="409" mass="45161">MTWLPMVKIYDSNKKQMKHLTIRTGLLMLVAISFTALQAQTKKNFSINGSFVNMPSVPGKVYLRYDAIAEKPADSAVVAHGKYTFKGDLETSVMATLAFVKDAPLTNKERINLMLDQGTIDIVSDQSLSRSTITGSGAIAHKEFLKVTAFAITESAALQKIKDSEGYKTDESLKAEVSKRMTNLFGRSLSDMITYAIDNPESPISPYLSCVLISSGYVRPGTSDSLYQALPAALNSSRLKAGVDAILEKRQKGIFQILDDQKKAEQKLAKVGDSAIDFRQQDINGKAVSLSSFKGKYVLIDFWASWCAPCRAEHPAIVKAYQTYKDKGFTILGVSLDSRNTKQAWLDAIKKDGLTWTQVSDLKAFENQVALLYGVTAIPQNFLIDPNHVIIARNLRGTALEQKLKEIIK</sequence>
<dbReference type="Proteomes" id="UP000183200">
    <property type="component" value="Unassembled WGS sequence"/>
</dbReference>
<keyword evidence="7" id="KW-1185">Reference proteome</keyword>
<proteinExistence type="predicted"/>
<evidence type="ECO:0000256" key="4">
    <source>
        <dbReference type="ARBA" id="ARBA00023284"/>
    </source>
</evidence>
<protein>
    <submittedName>
        <fullName evidence="6">Peroxiredoxin</fullName>
    </submittedName>
</protein>
<organism evidence="6 7">
    <name type="scientific">Pedobacter steynii</name>
    <dbReference type="NCBI Taxonomy" id="430522"/>
    <lineage>
        <taxon>Bacteria</taxon>
        <taxon>Pseudomonadati</taxon>
        <taxon>Bacteroidota</taxon>
        <taxon>Sphingobacteriia</taxon>
        <taxon>Sphingobacteriales</taxon>
        <taxon>Sphingobacteriaceae</taxon>
        <taxon>Pedobacter</taxon>
    </lineage>
</organism>
<keyword evidence="4" id="KW-0676">Redox-active center</keyword>
<dbReference type="GO" id="GO:0016491">
    <property type="term" value="F:oxidoreductase activity"/>
    <property type="evidence" value="ECO:0007669"/>
    <property type="project" value="InterPro"/>
</dbReference>
<dbReference type="GO" id="GO:0017004">
    <property type="term" value="P:cytochrome complex assembly"/>
    <property type="evidence" value="ECO:0007669"/>
    <property type="project" value="UniProtKB-KW"/>
</dbReference>
<dbReference type="InterPro" id="IPR017937">
    <property type="entry name" value="Thioredoxin_CS"/>
</dbReference>
<comment type="subcellular location">
    <subcellularLocation>
        <location evidence="1">Cell envelope</location>
    </subcellularLocation>
</comment>
<dbReference type="PANTHER" id="PTHR42852">
    <property type="entry name" value="THIOL:DISULFIDE INTERCHANGE PROTEIN DSBE"/>
    <property type="match status" value="1"/>
</dbReference>
<keyword evidence="3" id="KW-1015">Disulfide bond</keyword>
<dbReference type="InterPro" id="IPR036249">
    <property type="entry name" value="Thioredoxin-like_sf"/>
</dbReference>
<dbReference type="CDD" id="cd02966">
    <property type="entry name" value="TlpA_like_family"/>
    <property type="match status" value="1"/>
</dbReference>
<dbReference type="OrthoDB" id="663772at2"/>
<keyword evidence="2" id="KW-0201">Cytochrome c-type biogenesis</keyword>
<dbReference type="PROSITE" id="PS51352">
    <property type="entry name" value="THIOREDOXIN_2"/>
    <property type="match status" value="1"/>
</dbReference>
<dbReference type="InterPro" id="IPR013766">
    <property type="entry name" value="Thioredoxin_domain"/>
</dbReference>
<feature type="domain" description="Thioredoxin" evidence="5">
    <location>
        <begin position="269"/>
        <end position="409"/>
    </location>
</feature>
<evidence type="ECO:0000313" key="7">
    <source>
        <dbReference type="Proteomes" id="UP000183200"/>
    </source>
</evidence>
<dbReference type="GO" id="GO:0030313">
    <property type="term" value="C:cell envelope"/>
    <property type="evidence" value="ECO:0007669"/>
    <property type="project" value="UniProtKB-SubCell"/>
</dbReference>
<dbReference type="AlphaFoldDB" id="A0A1G9NGZ0"/>
<accession>A0A1G9NGZ0</accession>
<dbReference type="SUPFAM" id="SSF52833">
    <property type="entry name" value="Thioredoxin-like"/>
    <property type="match status" value="1"/>
</dbReference>
<evidence type="ECO:0000313" key="6">
    <source>
        <dbReference type="EMBL" id="SDL85623.1"/>
    </source>
</evidence>
<dbReference type="Gene3D" id="3.40.30.10">
    <property type="entry name" value="Glutaredoxin"/>
    <property type="match status" value="1"/>
</dbReference>
<reference evidence="7" key="1">
    <citation type="submission" date="2016-10" db="EMBL/GenBank/DDBJ databases">
        <authorList>
            <person name="Varghese N."/>
            <person name="Submissions S."/>
        </authorList>
    </citation>
    <scope>NUCLEOTIDE SEQUENCE [LARGE SCALE GENOMIC DNA]</scope>
    <source>
        <strain evidence="7">DSM 19110</strain>
    </source>
</reference>
<evidence type="ECO:0000259" key="5">
    <source>
        <dbReference type="PROSITE" id="PS51352"/>
    </source>
</evidence>
<dbReference type="Pfam" id="PF00578">
    <property type="entry name" value="AhpC-TSA"/>
    <property type="match status" value="1"/>
</dbReference>
<evidence type="ECO:0000256" key="3">
    <source>
        <dbReference type="ARBA" id="ARBA00023157"/>
    </source>
</evidence>
<dbReference type="EMBL" id="FNGY01000002">
    <property type="protein sequence ID" value="SDL85623.1"/>
    <property type="molecule type" value="Genomic_DNA"/>
</dbReference>
<dbReference type="InterPro" id="IPR000866">
    <property type="entry name" value="AhpC/TSA"/>
</dbReference>
<dbReference type="InterPro" id="IPR050553">
    <property type="entry name" value="Thioredoxin_ResA/DsbE_sf"/>
</dbReference>
<evidence type="ECO:0000256" key="2">
    <source>
        <dbReference type="ARBA" id="ARBA00022748"/>
    </source>
</evidence>
<dbReference type="GO" id="GO:0016209">
    <property type="term" value="F:antioxidant activity"/>
    <property type="evidence" value="ECO:0007669"/>
    <property type="project" value="InterPro"/>
</dbReference>
<name>A0A1G9NGZ0_9SPHI</name>
<gene>
    <name evidence="6" type="ORF">SAMN05421820_102321</name>
</gene>
<dbReference type="Pfam" id="PF14289">
    <property type="entry name" value="DUF4369"/>
    <property type="match status" value="1"/>
</dbReference>
<dbReference type="PANTHER" id="PTHR42852:SF6">
    <property type="entry name" value="THIOL:DISULFIDE INTERCHANGE PROTEIN DSBE"/>
    <property type="match status" value="1"/>
</dbReference>
<dbReference type="InterPro" id="IPR025380">
    <property type="entry name" value="DUF4369"/>
</dbReference>
<evidence type="ECO:0000256" key="1">
    <source>
        <dbReference type="ARBA" id="ARBA00004196"/>
    </source>
</evidence>